<dbReference type="InterPro" id="IPR020471">
    <property type="entry name" value="AKR"/>
</dbReference>
<name>A0A2L0XAA0_9BURK</name>
<dbReference type="EMBL" id="CP037900">
    <property type="protein sequence ID" value="QBP11082.1"/>
    <property type="molecule type" value="Genomic_DNA"/>
</dbReference>
<dbReference type="OrthoDB" id="9772407at2"/>
<dbReference type="PANTHER" id="PTHR43638:SF3">
    <property type="entry name" value="ALDEHYDE REDUCTASE"/>
    <property type="match status" value="1"/>
</dbReference>
<dbReference type="SUPFAM" id="SSF51430">
    <property type="entry name" value="NAD(P)-linked oxidoreductase"/>
    <property type="match status" value="1"/>
</dbReference>
<gene>
    <name evidence="1" type="ORF">DDF84_015600</name>
</gene>
<dbReference type="AlphaFoldDB" id="A0A2L0XAA0"/>
<organism evidence="1 2">
    <name type="scientific">Cupriavidus metallidurans</name>
    <dbReference type="NCBI Taxonomy" id="119219"/>
    <lineage>
        <taxon>Bacteria</taxon>
        <taxon>Pseudomonadati</taxon>
        <taxon>Pseudomonadota</taxon>
        <taxon>Betaproteobacteria</taxon>
        <taxon>Burkholderiales</taxon>
        <taxon>Burkholderiaceae</taxon>
        <taxon>Cupriavidus</taxon>
    </lineage>
</organism>
<dbReference type="InterPro" id="IPR036812">
    <property type="entry name" value="NAD(P)_OxRdtase_dom_sf"/>
</dbReference>
<evidence type="ECO:0000313" key="1">
    <source>
        <dbReference type="EMBL" id="QBP11082.1"/>
    </source>
</evidence>
<dbReference type="RefSeq" id="WP_017512472.1">
    <property type="nucleotide sequence ID" value="NZ_CP026544.1"/>
</dbReference>
<dbReference type="Proteomes" id="UP000253772">
    <property type="component" value="Chromosome c1"/>
</dbReference>
<sequence length="277" mass="30905">MKQVTLPGGERVPALGMGTWNIGDHRQTRAEEIATLQLGLDLGLRLIDTAEMYGEGLSESLIGEAIRGRRDQTFLVSKVYPHNASRKGAVAACERSLNRLGTDHIDLYLLHWRGDVPFEETIEAFLALRQAGKIRQFGVSNLDLSDMEELWDVPGGDEVAVNQLLYNLSRRGIEFDLLPWLREREVPVMAYSPIEQARLLRSPGLKRFAQSIGKSPAQVALAWLLSRDDIIAIPKTGNRERLRENVGALDLTLSAEQLAALDELFPPPRHVQPLAML</sequence>
<reference evidence="1 2" key="1">
    <citation type="submission" date="2019-03" db="EMBL/GenBank/DDBJ databases">
        <title>Comparative insights into the high quality Complete genome sequence of highly metal resistant Cupriavidus metallidurans strain BS1 isolated from a gold-copper mine.</title>
        <authorList>
            <person name="Mazhar H.S."/>
            <person name="Rensing C."/>
        </authorList>
    </citation>
    <scope>NUCLEOTIDE SEQUENCE [LARGE SCALE GENOMIC DNA]</scope>
    <source>
        <strain evidence="1 2">BS1</strain>
    </source>
</reference>
<dbReference type="PANTHER" id="PTHR43638">
    <property type="entry name" value="OXIDOREDUCTASE, ALDO/KETO REDUCTASE FAMILY PROTEIN"/>
    <property type="match status" value="1"/>
</dbReference>
<protein>
    <submittedName>
        <fullName evidence="1">Aldo/keto reductase</fullName>
    </submittedName>
</protein>
<dbReference type="PRINTS" id="PR00069">
    <property type="entry name" value="ALDKETRDTASE"/>
</dbReference>
<dbReference type="CDD" id="cd19138">
    <property type="entry name" value="AKR_YeaE"/>
    <property type="match status" value="1"/>
</dbReference>
<dbReference type="Pfam" id="PF00248">
    <property type="entry name" value="Aldo_ket_red"/>
    <property type="match status" value="1"/>
</dbReference>
<accession>A0A2L0XAA0</accession>
<dbReference type="InterPro" id="IPR023210">
    <property type="entry name" value="NADP_OxRdtase_dom"/>
</dbReference>
<dbReference type="Gene3D" id="3.20.20.100">
    <property type="entry name" value="NADP-dependent oxidoreductase domain"/>
    <property type="match status" value="1"/>
</dbReference>
<dbReference type="GO" id="GO:0016491">
    <property type="term" value="F:oxidoreductase activity"/>
    <property type="evidence" value="ECO:0007669"/>
    <property type="project" value="InterPro"/>
</dbReference>
<proteinExistence type="predicted"/>
<evidence type="ECO:0000313" key="2">
    <source>
        <dbReference type="Proteomes" id="UP000253772"/>
    </source>
</evidence>
<dbReference type="PIRSF" id="PIRSF000097">
    <property type="entry name" value="AKR"/>
    <property type="match status" value="1"/>
</dbReference>